<proteinExistence type="inferred from homology"/>
<dbReference type="SMART" id="SM00382">
    <property type="entry name" value="AAA"/>
    <property type="match status" value="1"/>
</dbReference>
<keyword evidence="2" id="KW-0547">Nucleotide-binding</keyword>
<dbReference type="Pfam" id="PF05157">
    <property type="entry name" value="MshEN"/>
    <property type="match status" value="1"/>
</dbReference>
<dbReference type="PANTHER" id="PTHR30258:SF1">
    <property type="entry name" value="PROTEIN TRANSPORT PROTEIN HOFB HOMOLOG"/>
    <property type="match status" value="1"/>
</dbReference>
<evidence type="ECO:0000313" key="6">
    <source>
        <dbReference type="Proteomes" id="UP000177480"/>
    </source>
</evidence>
<dbReference type="InterPro" id="IPR027417">
    <property type="entry name" value="P-loop_NTPase"/>
</dbReference>
<dbReference type="Proteomes" id="UP000177480">
    <property type="component" value="Unassembled WGS sequence"/>
</dbReference>
<dbReference type="Gene3D" id="3.30.450.90">
    <property type="match status" value="1"/>
</dbReference>
<dbReference type="Gene3D" id="3.40.50.300">
    <property type="entry name" value="P-loop containing nucleotide triphosphate hydrolases"/>
    <property type="match status" value="1"/>
</dbReference>
<organism evidence="5 6">
    <name type="scientific">Candidatus Ryanbacteria bacterium RIFCSPHIGHO2_01_FULL_45_22</name>
    <dbReference type="NCBI Taxonomy" id="1802114"/>
    <lineage>
        <taxon>Bacteria</taxon>
        <taxon>Candidatus Ryaniibacteriota</taxon>
    </lineage>
</organism>
<dbReference type="Pfam" id="PF00437">
    <property type="entry name" value="T2SSE"/>
    <property type="match status" value="1"/>
</dbReference>
<evidence type="ECO:0000256" key="3">
    <source>
        <dbReference type="ARBA" id="ARBA00022840"/>
    </source>
</evidence>
<dbReference type="GO" id="GO:0016887">
    <property type="term" value="F:ATP hydrolysis activity"/>
    <property type="evidence" value="ECO:0007669"/>
    <property type="project" value="TreeGrafter"/>
</dbReference>
<dbReference type="InterPro" id="IPR037257">
    <property type="entry name" value="T2SS_E_N_sf"/>
</dbReference>
<protein>
    <recommendedName>
        <fullName evidence="4">Bacterial type II secretion system protein E domain-containing protein</fullName>
    </recommendedName>
</protein>
<dbReference type="PROSITE" id="PS00662">
    <property type="entry name" value="T2SP_E"/>
    <property type="match status" value="1"/>
</dbReference>
<dbReference type="AlphaFoldDB" id="A0A1G2G3B8"/>
<dbReference type="SUPFAM" id="SSF160246">
    <property type="entry name" value="EspE N-terminal domain-like"/>
    <property type="match status" value="1"/>
</dbReference>
<dbReference type="PANTHER" id="PTHR30258">
    <property type="entry name" value="TYPE II SECRETION SYSTEM PROTEIN GSPE-RELATED"/>
    <property type="match status" value="1"/>
</dbReference>
<dbReference type="EMBL" id="MHNK01000004">
    <property type="protein sequence ID" value="OGZ44308.1"/>
    <property type="molecule type" value="Genomic_DNA"/>
</dbReference>
<feature type="domain" description="Bacterial type II secretion system protein E" evidence="4">
    <location>
        <begin position="366"/>
        <end position="380"/>
    </location>
</feature>
<keyword evidence="3" id="KW-0067">ATP-binding</keyword>
<evidence type="ECO:0000259" key="4">
    <source>
        <dbReference type="PROSITE" id="PS00662"/>
    </source>
</evidence>
<dbReference type="InterPro" id="IPR007831">
    <property type="entry name" value="T2SS_GspE_N"/>
</dbReference>
<dbReference type="SUPFAM" id="SSF52540">
    <property type="entry name" value="P-loop containing nucleoside triphosphate hydrolases"/>
    <property type="match status" value="1"/>
</dbReference>
<gene>
    <name evidence="5" type="ORF">A2719_04560</name>
</gene>
<sequence>MTRPDDETVEEHLRSLHLQEEEDLAQILSKKYNLPYLKLAVAGVDTSALLLVSEMEAREAELVVFQIAGKKIKVAIHNPNSQTAEHILEELKRKHYQLEVFMVSEHSLEHAWEKYKEAESTQPLPTGIVSLDDTILPKEVKTLQTIQQFRNILEPLTATEEERRMSLMLEVLLEAALILEVSDIHIKPEEENTRLRVRIDGVLHDVLFFSTRIYNLVLSRIKLLSGIKLNIKKESQDGRFTINRKGKEQIEVRTSTLPGAHGESIVIRILDPKLIALSLEELGMQRPVLELIQAELNKPNGMILTTGPTGAGKTTTLYAFVKHINSPEINIVSIEDPIEYHLKEVNQTQVDEERGYTFSNGLRSIVRQDPDVILVGEIRDLETAEIAMHAALTGHLVFSTLHTNNAPGTIPRLLDLGVRPNIIAPAINLALAQRLVRRLCGICREIYMPEPAVLQYIQDVLEDLPQPYTKPDATKQTLWRARGCNACGGIGYKGRISIFEVFMIDDEIEHLILQTPSESDIRDAAKRQGMLTMQQDGIIKSFAGITALDEVMRVTGEAKEE</sequence>
<comment type="caution">
    <text evidence="5">The sequence shown here is derived from an EMBL/GenBank/DDBJ whole genome shotgun (WGS) entry which is preliminary data.</text>
</comment>
<evidence type="ECO:0000256" key="2">
    <source>
        <dbReference type="ARBA" id="ARBA00022741"/>
    </source>
</evidence>
<accession>A0A1G2G3B8</accession>
<dbReference type="STRING" id="1802114.A2719_04560"/>
<evidence type="ECO:0000256" key="1">
    <source>
        <dbReference type="ARBA" id="ARBA00006611"/>
    </source>
</evidence>
<dbReference type="InterPro" id="IPR003593">
    <property type="entry name" value="AAA+_ATPase"/>
</dbReference>
<dbReference type="CDD" id="cd01129">
    <property type="entry name" value="PulE-GspE-like"/>
    <property type="match status" value="1"/>
</dbReference>
<dbReference type="GO" id="GO:0005886">
    <property type="term" value="C:plasma membrane"/>
    <property type="evidence" value="ECO:0007669"/>
    <property type="project" value="TreeGrafter"/>
</dbReference>
<name>A0A1G2G3B8_9BACT</name>
<reference evidence="5 6" key="1">
    <citation type="journal article" date="2016" name="Nat. Commun.">
        <title>Thousands of microbial genomes shed light on interconnected biogeochemical processes in an aquifer system.</title>
        <authorList>
            <person name="Anantharaman K."/>
            <person name="Brown C.T."/>
            <person name="Hug L.A."/>
            <person name="Sharon I."/>
            <person name="Castelle C.J."/>
            <person name="Probst A.J."/>
            <person name="Thomas B.C."/>
            <person name="Singh A."/>
            <person name="Wilkins M.J."/>
            <person name="Karaoz U."/>
            <person name="Brodie E.L."/>
            <person name="Williams K.H."/>
            <person name="Hubbard S.S."/>
            <person name="Banfield J.F."/>
        </authorList>
    </citation>
    <scope>NUCLEOTIDE SEQUENCE [LARGE SCALE GENOMIC DNA]</scope>
</reference>
<dbReference type="InterPro" id="IPR001482">
    <property type="entry name" value="T2SS/T4SS_dom"/>
</dbReference>
<comment type="similarity">
    <text evidence="1">Belongs to the GSP E family.</text>
</comment>
<evidence type="ECO:0000313" key="5">
    <source>
        <dbReference type="EMBL" id="OGZ44308.1"/>
    </source>
</evidence>
<dbReference type="GO" id="GO:0005524">
    <property type="term" value="F:ATP binding"/>
    <property type="evidence" value="ECO:0007669"/>
    <property type="project" value="UniProtKB-KW"/>
</dbReference>